<comment type="caution">
    <text evidence="1">The sequence shown here is derived from an EMBL/GenBank/DDBJ whole genome shotgun (WGS) entry which is preliminary data.</text>
</comment>
<protein>
    <submittedName>
        <fullName evidence="1">Uncharacterized protein</fullName>
    </submittedName>
</protein>
<reference evidence="1 2" key="1">
    <citation type="submission" date="2021-06" db="EMBL/GenBank/DDBJ databases">
        <authorList>
            <person name="Palmer J.M."/>
        </authorList>
    </citation>
    <scope>NUCLEOTIDE SEQUENCE [LARGE SCALE GENOMIC DNA]</scope>
    <source>
        <strain evidence="1 2">GA_2019</strain>
        <tissue evidence="1">Muscle</tissue>
    </source>
</reference>
<dbReference type="Proteomes" id="UP001476798">
    <property type="component" value="Unassembled WGS sequence"/>
</dbReference>
<dbReference type="EMBL" id="JAHRIO010060351">
    <property type="protein sequence ID" value="MEQ2177813.1"/>
    <property type="molecule type" value="Genomic_DNA"/>
</dbReference>
<sequence length="110" mass="12445">MANVQNEQEKREDNLATHLQSIDLPMNVQERQINTMLICREALLQTAHGGGGGKASFVGLMQEGSEHGSFLSMFIYLHKDDRRRHQSWIFTFCPSFSFSSDKAAGRTVKK</sequence>
<gene>
    <name evidence="1" type="ORF">GOODEAATRI_007498</name>
</gene>
<organism evidence="1 2">
    <name type="scientific">Goodea atripinnis</name>
    <dbReference type="NCBI Taxonomy" id="208336"/>
    <lineage>
        <taxon>Eukaryota</taxon>
        <taxon>Metazoa</taxon>
        <taxon>Chordata</taxon>
        <taxon>Craniata</taxon>
        <taxon>Vertebrata</taxon>
        <taxon>Euteleostomi</taxon>
        <taxon>Actinopterygii</taxon>
        <taxon>Neopterygii</taxon>
        <taxon>Teleostei</taxon>
        <taxon>Neoteleostei</taxon>
        <taxon>Acanthomorphata</taxon>
        <taxon>Ovalentaria</taxon>
        <taxon>Atherinomorphae</taxon>
        <taxon>Cyprinodontiformes</taxon>
        <taxon>Goodeidae</taxon>
        <taxon>Goodea</taxon>
    </lineage>
</organism>
<accession>A0ABV0P287</accession>
<evidence type="ECO:0000313" key="2">
    <source>
        <dbReference type="Proteomes" id="UP001476798"/>
    </source>
</evidence>
<name>A0ABV0P287_9TELE</name>
<evidence type="ECO:0000313" key="1">
    <source>
        <dbReference type="EMBL" id="MEQ2177813.1"/>
    </source>
</evidence>
<proteinExistence type="predicted"/>
<keyword evidence="2" id="KW-1185">Reference proteome</keyword>